<comment type="similarity">
    <text evidence="1">Belongs to the PROTOR family.</text>
</comment>
<comment type="caution">
    <text evidence="3">The sequence shown here is derived from an EMBL/GenBank/DDBJ whole genome shotgun (WGS) entry which is preliminary data.</text>
</comment>
<dbReference type="Proteomes" id="UP000316079">
    <property type="component" value="Unassembled WGS sequence"/>
</dbReference>
<dbReference type="PANTHER" id="PTHR32428:SF4">
    <property type="entry name" value="PROLINE-RICH PROTEIN 5"/>
    <property type="match status" value="1"/>
</dbReference>
<dbReference type="GO" id="GO:0031932">
    <property type="term" value="C:TORC2 complex"/>
    <property type="evidence" value="ECO:0007669"/>
    <property type="project" value="TreeGrafter"/>
</dbReference>
<feature type="region of interest" description="Disordered" evidence="2">
    <location>
        <begin position="392"/>
        <end position="415"/>
    </location>
</feature>
<evidence type="ECO:0008006" key="5">
    <source>
        <dbReference type="Google" id="ProtNLM"/>
    </source>
</evidence>
<evidence type="ECO:0000256" key="2">
    <source>
        <dbReference type="SAM" id="MobiDB-lite"/>
    </source>
</evidence>
<feature type="compositionally biased region" description="Low complexity" evidence="2">
    <location>
        <begin position="404"/>
        <end position="413"/>
    </location>
</feature>
<gene>
    <name evidence="3" type="ORF">DNTS_001811</name>
</gene>
<evidence type="ECO:0000256" key="1">
    <source>
        <dbReference type="ARBA" id="ARBA00010453"/>
    </source>
</evidence>
<dbReference type="STRING" id="623744.A0A553MNV1"/>
<dbReference type="GO" id="GO:0038203">
    <property type="term" value="P:TORC2 signaling"/>
    <property type="evidence" value="ECO:0007669"/>
    <property type="project" value="TreeGrafter"/>
</dbReference>
<evidence type="ECO:0000313" key="4">
    <source>
        <dbReference type="Proteomes" id="UP000316079"/>
    </source>
</evidence>
<sequence>MKGRSGIPLITMLENLSCAHIDRATSRASTFSFSALFALPQHLHMDGSSHPFRRTLYRLKLVSSPNLSQLGKTEKASLEERGSGPNATWNSIHNAVIAVFQKKGLADNELYTLNEGVRSLLKTELGSFFTEYLQNQLLTKGMVILRDKIRFYEGQKLLDSLAETWDFFFCDVLTMLQAIFHPVQGKEPSVRQLALLHFRNTITLNMKLDEALSRPRARVPPSIVQMLLVLQGVHDSRGVSEEYLKLESLVQKVVSPYLGTQGLCSHECGASRCSCFIERRLQYCWPKTADLPNGNPVVRSKSYNIPMLTPVAEYDSEVSSVGSVGIRRHSAYDVPSCIDHPSGLSVGIETSSTPRLSIDNDLMVRGATGQPSLISPPVFVHTSTGCLLTQDTQMASSEPEKTVSSPPSCSSSPETIVMQGLDSLESDPDGIFIDFSHCRSDSFGTSRKTS</sequence>
<dbReference type="OrthoDB" id="2290221at2759"/>
<proteinExistence type="inferred from homology"/>
<dbReference type="InterPro" id="IPR016159">
    <property type="entry name" value="Cullin_repeat-like_dom_sf"/>
</dbReference>
<name>A0A553MNV1_9TELE</name>
<dbReference type="PANTHER" id="PTHR32428">
    <property type="entry name" value="TARGET OF RAPAMYCIN COMPLEX 2 SUBUNIT BIT61-RELATED"/>
    <property type="match status" value="1"/>
</dbReference>
<dbReference type="SUPFAM" id="SSF74788">
    <property type="entry name" value="Cullin repeat-like"/>
    <property type="match status" value="1"/>
</dbReference>
<dbReference type="InterPro" id="IPR013745">
    <property type="entry name" value="Bit61/PRR5"/>
</dbReference>
<accession>A0A553MNV1</accession>
<keyword evidence="4" id="KW-1185">Reference proteome</keyword>
<organism evidence="3 4">
    <name type="scientific">Danionella cerebrum</name>
    <dbReference type="NCBI Taxonomy" id="2873325"/>
    <lineage>
        <taxon>Eukaryota</taxon>
        <taxon>Metazoa</taxon>
        <taxon>Chordata</taxon>
        <taxon>Craniata</taxon>
        <taxon>Vertebrata</taxon>
        <taxon>Euteleostomi</taxon>
        <taxon>Actinopterygii</taxon>
        <taxon>Neopterygii</taxon>
        <taxon>Teleostei</taxon>
        <taxon>Ostariophysi</taxon>
        <taxon>Cypriniformes</taxon>
        <taxon>Danionidae</taxon>
        <taxon>Danioninae</taxon>
        <taxon>Danionella</taxon>
    </lineage>
</organism>
<dbReference type="EMBL" id="SRMA01027339">
    <property type="protein sequence ID" value="TRY54857.1"/>
    <property type="molecule type" value="Genomic_DNA"/>
</dbReference>
<reference evidence="3 4" key="1">
    <citation type="journal article" date="2019" name="Sci. Data">
        <title>Hybrid genome assembly and annotation of Danionella translucida.</title>
        <authorList>
            <person name="Kadobianskyi M."/>
            <person name="Schulze L."/>
            <person name="Schuelke M."/>
            <person name="Judkewitz B."/>
        </authorList>
    </citation>
    <scope>NUCLEOTIDE SEQUENCE [LARGE SCALE GENOMIC DNA]</scope>
    <source>
        <strain evidence="3 4">Bolton</strain>
    </source>
</reference>
<dbReference type="AlphaFoldDB" id="A0A553MNV1"/>
<dbReference type="Pfam" id="PF08539">
    <property type="entry name" value="HbrB"/>
    <property type="match status" value="1"/>
</dbReference>
<protein>
    <recommendedName>
        <fullName evidence="5">Proline-rich protein 5</fullName>
    </recommendedName>
</protein>
<evidence type="ECO:0000313" key="3">
    <source>
        <dbReference type="EMBL" id="TRY54857.1"/>
    </source>
</evidence>